<dbReference type="AlphaFoldDB" id="A0A1G9T8J1"/>
<dbReference type="Pfam" id="PF08984">
    <property type="entry name" value="DUF1858"/>
    <property type="match status" value="1"/>
</dbReference>
<sequence>MALRELDLTIGQIIAQYPETRMIFVNNGFPLFADDRVIEELGPILKLKTALRSKGINDRLFVRLLQDKIAETDRCRKLEAGQDQLSGRLNLLTLLPCPLKVPLQSELKFILDQLQQERGIPLNYSIDISANKRINYADYLKYFEDPDELPDILLTTGYDIFHQNFMERFVKAGIFASLPRRAVNPRLAEAGIIDPDGFFTVIAVNTLVMTVDKKRLGKLALPRVWSDLLKPEYENQVVMRGHGNIFCDVLQLNFYKDYGDSGLAGLARAVKYGLHPAEMVKALSGNQEAIPPIHIMPRFFAETLRGRSNIEIIWPEDGAMAYPVSLLIKSGKLAELQQLADYLTGPAFAALCDEAFFPAVYSPVSKNLPAAAKFKWTGWNYIKSCNIEYLIDELNEKFITAQREGGCRKCN</sequence>
<proteinExistence type="predicted"/>
<dbReference type="SUPFAM" id="SSF53850">
    <property type="entry name" value="Periplasmic binding protein-like II"/>
    <property type="match status" value="1"/>
</dbReference>
<dbReference type="Proteomes" id="UP000214880">
    <property type="component" value="Unassembled WGS sequence"/>
</dbReference>
<dbReference type="InterPro" id="IPR038062">
    <property type="entry name" value="ScdA-like_N_sf"/>
</dbReference>
<organism evidence="3 4">
    <name type="scientific">Dendrosporobacter quercicolus</name>
    <dbReference type="NCBI Taxonomy" id="146817"/>
    <lineage>
        <taxon>Bacteria</taxon>
        <taxon>Bacillati</taxon>
        <taxon>Bacillota</taxon>
        <taxon>Negativicutes</taxon>
        <taxon>Selenomonadales</taxon>
        <taxon>Sporomusaceae</taxon>
        <taxon>Dendrosporobacter</taxon>
    </lineage>
</organism>
<dbReference type="PANTHER" id="PTHR30006">
    <property type="entry name" value="THIAMINE-BINDING PERIPLASMIC PROTEIN-RELATED"/>
    <property type="match status" value="1"/>
</dbReference>
<evidence type="ECO:0000259" key="2">
    <source>
        <dbReference type="Pfam" id="PF08984"/>
    </source>
</evidence>
<evidence type="ECO:0000256" key="1">
    <source>
        <dbReference type="ARBA" id="ARBA00022729"/>
    </source>
</evidence>
<dbReference type="Gene3D" id="1.10.3910.10">
    <property type="entry name" value="SP0561-like"/>
    <property type="match status" value="1"/>
</dbReference>
<name>A0A1G9T8J1_9FIRM</name>
<accession>A0A1G9T8J1</accession>
<keyword evidence="4" id="KW-1185">Reference proteome</keyword>
<feature type="domain" description="DUF1858" evidence="2">
    <location>
        <begin position="6"/>
        <end position="60"/>
    </location>
</feature>
<dbReference type="Gene3D" id="3.40.190.10">
    <property type="entry name" value="Periplasmic binding protein-like II"/>
    <property type="match status" value="2"/>
</dbReference>
<dbReference type="PANTHER" id="PTHR30006:SF2">
    <property type="entry name" value="ABC TRANSPORTER SUBSTRATE-BINDING PROTEIN"/>
    <property type="match status" value="1"/>
</dbReference>
<dbReference type="OrthoDB" id="179400at2"/>
<gene>
    <name evidence="3" type="ORF">SAMN04488502_104251</name>
</gene>
<evidence type="ECO:0000313" key="3">
    <source>
        <dbReference type="EMBL" id="SDM44033.1"/>
    </source>
</evidence>
<dbReference type="STRING" id="146817.SAMN04488502_104251"/>
<dbReference type="Pfam" id="PF13343">
    <property type="entry name" value="SBP_bac_6"/>
    <property type="match status" value="1"/>
</dbReference>
<keyword evidence="1" id="KW-0732">Signal</keyword>
<dbReference type="EMBL" id="FNHB01000004">
    <property type="protein sequence ID" value="SDM44033.1"/>
    <property type="molecule type" value="Genomic_DNA"/>
</dbReference>
<protein>
    <submittedName>
        <fullName evidence="3">ABC-type Fe3+ transport system, substrate-binding protein</fullName>
    </submittedName>
</protein>
<dbReference type="RefSeq" id="WP_092072581.1">
    <property type="nucleotide sequence ID" value="NZ_FNHB01000004.1"/>
</dbReference>
<dbReference type="SUPFAM" id="SSF140683">
    <property type="entry name" value="SP0561-like"/>
    <property type="match status" value="1"/>
</dbReference>
<dbReference type="InterPro" id="IPR015077">
    <property type="entry name" value="DUF1858"/>
</dbReference>
<evidence type="ECO:0000313" key="4">
    <source>
        <dbReference type="Proteomes" id="UP000214880"/>
    </source>
</evidence>
<reference evidence="3 4" key="1">
    <citation type="submission" date="2016-10" db="EMBL/GenBank/DDBJ databases">
        <authorList>
            <person name="de Groot N.N."/>
        </authorList>
    </citation>
    <scope>NUCLEOTIDE SEQUENCE [LARGE SCALE GENOMIC DNA]</scope>
    <source>
        <strain evidence="3 4">DSM 1736</strain>
    </source>
</reference>